<gene>
    <name evidence="2" type="ORF">EGH25_10575</name>
</gene>
<feature type="domain" description="DUF6036" evidence="1">
    <location>
        <begin position="13"/>
        <end position="169"/>
    </location>
</feature>
<organism evidence="2 3">
    <name type="scientific">Halorutilus salinus</name>
    <dbReference type="NCBI Taxonomy" id="2487751"/>
    <lineage>
        <taxon>Archaea</taxon>
        <taxon>Methanobacteriati</taxon>
        <taxon>Methanobacteriota</taxon>
        <taxon>Stenosarchaea group</taxon>
        <taxon>Halobacteria</taxon>
        <taxon>Halorutilales</taxon>
        <taxon>Halorutilaceae</taxon>
        <taxon>Halorutilus</taxon>
    </lineage>
</organism>
<evidence type="ECO:0000313" key="2">
    <source>
        <dbReference type="EMBL" id="MCX2819793.1"/>
    </source>
</evidence>
<comment type="caution">
    <text evidence="2">The sequence shown here is derived from an EMBL/GenBank/DDBJ whole genome shotgun (WGS) entry which is preliminary data.</text>
</comment>
<protein>
    <recommendedName>
        <fullName evidence="1">DUF6036 domain-containing protein</fullName>
    </recommendedName>
</protein>
<dbReference type="AlphaFoldDB" id="A0A9Q4C5T4"/>
<sequence>MSGRESRFGRDRIKEQFEELSNSLSKETTVYLIGGGAMTLRNQKTATKDIDLVVESREVYERICDGLNRFGYSPQNEGDLSQEYRELRAAVILEKGDRRFDIFNHQVAGELILTKEIKERSETVFEELDLNVRMFSNEDIFLFKSVANRPDDMGDMEVLIGVGLDFDIVVKELRRQIKETRKDEFVTSISRKLKRLEEETGIRTDLSERVEEMNEVSKRASEIATLPGLVEEDHSDGLKGMSIGLVETQMEYSREEVEEAVEWLEMLGKIRRESGRLVLVDED</sequence>
<dbReference type="InterPro" id="IPR043519">
    <property type="entry name" value="NT_sf"/>
</dbReference>
<dbReference type="InterPro" id="IPR045792">
    <property type="entry name" value="DUF6036"/>
</dbReference>
<dbReference type="Proteomes" id="UP001149411">
    <property type="component" value="Unassembled WGS sequence"/>
</dbReference>
<evidence type="ECO:0000259" key="1">
    <source>
        <dbReference type="Pfam" id="PF19502"/>
    </source>
</evidence>
<proteinExistence type="predicted"/>
<dbReference type="RefSeq" id="WP_266088385.1">
    <property type="nucleotide sequence ID" value="NZ_RKLV01000012.1"/>
</dbReference>
<keyword evidence="3" id="KW-1185">Reference proteome</keyword>
<reference evidence="2" key="1">
    <citation type="submission" date="2022-09" db="EMBL/GenBank/DDBJ databases">
        <title>Haloadaptaus new haloarchaeum isolated from saline soil.</title>
        <authorList>
            <person name="Duran-Viseras A."/>
            <person name="Sanchez-Porro C."/>
            <person name="Ventosa A."/>
        </authorList>
    </citation>
    <scope>NUCLEOTIDE SEQUENCE</scope>
    <source>
        <strain evidence="2">F3-133</strain>
    </source>
</reference>
<evidence type="ECO:0000313" key="3">
    <source>
        <dbReference type="Proteomes" id="UP001149411"/>
    </source>
</evidence>
<name>A0A9Q4C5T4_9EURY</name>
<accession>A0A9Q4C5T4</accession>
<dbReference type="Gene3D" id="3.30.460.40">
    <property type="match status" value="1"/>
</dbReference>
<dbReference type="SUPFAM" id="SSF81301">
    <property type="entry name" value="Nucleotidyltransferase"/>
    <property type="match status" value="1"/>
</dbReference>
<dbReference type="EMBL" id="RKLV01000012">
    <property type="protein sequence ID" value="MCX2819793.1"/>
    <property type="molecule type" value="Genomic_DNA"/>
</dbReference>
<dbReference type="Pfam" id="PF19502">
    <property type="entry name" value="DUF6036"/>
    <property type="match status" value="1"/>
</dbReference>